<organism evidence="1 2">
    <name type="scientific">Arcticibacter tournemirensis</name>
    <dbReference type="NCBI Taxonomy" id="699437"/>
    <lineage>
        <taxon>Bacteria</taxon>
        <taxon>Pseudomonadati</taxon>
        <taxon>Bacteroidota</taxon>
        <taxon>Sphingobacteriia</taxon>
        <taxon>Sphingobacteriales</taxon>
        <taxon>Sphingobacteriaceae</taxon>
        <taxon>Arcticibacter</taxon>
    </lineage>
</organism>
<name>A0A4Q0M271_9SPHI</name>
<dbReference type="Proteomes" id="UP000290848">
    <property type="component" value="Unassembled WGS sequence"/>
</dbReference>
<proteinExistence type="predicted"/>
<gene>
    <name evidence="1" type="ORF">EKH83_21300</name>
</gene>
<dbReference type="EMBL" id="RXOC01000031">
    <property type="protein sequence ID" value="RXF66940.1"/>
    <property type="molecule type" value="Genomic_DNA"/>
</dbReference>
<dbReference type="RefSeq" id="WP_128771483.1">
    <property type="nucleotide sequence ID" value="NZ_RXOC01000031.1"/>
</dbReference>
<evidence type="ECO:0000313" key="1">
    <source>
        <dbReference type="EMBL" id="RXF66940.1"/>
    </source>
</evidence>
<sequence>MAIIQGKYLRGSVGNYAFRKVGNRNIIQSKPGRGTVRQTEATQESSAEFGLASTAGKMLRYAFGNLYGYEYDGRMMNRMVRTLTEVIGKDDRPRGQREIARGDISRLKGFEFNAAAPLRNQWKLTPEARMDEKGTIRVSFPSFVYLKDLTPSSSCSYCIIKAQVIAFDFKNSRYKSLGEEKLEVKLITGRQEATEWTFESDVPEGCLLLVGFSLKYYRNNNGILEIVQDRSKHSSTEIIG</sequence>
<evidence type="ECO:0000313" key="2">
    <source>
        <dbReference type="Proteomes" id="UP000290848"/>
    </source>
</evidence>
<accession>A0A4Q0M271</accession>
<protein>
    <submittedName>
        <fullName evidence="1">Uncharacterized protein</fullName>
    </submittedName>
</protein>
<comment type="caution">
    <text evidence="1">The sequence shown here is derived from an EMBL/GenBank/DDBJ whole genome shotgun (WGS) entry which is preliminary data.</text>
</comment>
<reference evidence="1 2" key="1">
    <citation type="submission" date="2018-12" db="EMBL/GenBank/DDBJ databases">
        <title>The Draft Genome Sequence of the Soil Bacterium Pedobacter tournemirensis R1.</title>
        <authorList>
            <person name="He J."/>
        </authorList>
    </citation>
    <scope>NUCLEOTIDE SEQUENCE [LARGE SCALE GENOMIC DNA]</scope>
    <source>
        <strain evidence="1 2">R1</strain>
    </source>
</reference>
<dbReference type="AlphaFoldDB" id="A0A4Q0M271"/>
<feature type="non-terminal residue" evidence="1">
    <location>
        <position position="240"/>
    </location>
</feature>